<evidence type="ECO:0000256" key="7">
    <source>
        <dbReference type="ARBA" id="ARBA00022840"/>
    </source>
</evidence>
<evidence type="ECO:0000256" key="1">
    <source>
        <dbReference type="ARBA" id="ARBA00022722"/>
    </source>
</evidence>
<comment type="function">
    <text evidence="11">A helicase/nuclease that prepares dsDNA breaks (DSB) for recombinational DNA repair. Binds to DSBs and unwinds DNA via a highly rapid and processive ATP-dependent bidirectional helicase activity. Unwinds dsDNA until it encounters a Chi (crossover hotspot instigator) sequence from the 3' direction. Cuts ssDNA a few nucleotides 3' to the Chi site. The properties and activities of the enzyme are changed at Chi. The Chi-altered holoenzyme produces a long 3'-ssDNA overhang and facilitates RecA-binding to the ssDNA for homologous DNA recombination and repair. Holoenzyme degrades any linearized DNA that is unable to undergo homologous recombination. In the holoenzyme this subunit has ssDNA-dependent ATPase and 5'-3' helicase activity. When added to pre-assembled RecBC greatly stimulates nuclease activity and augments holoenzyme processivity. Negatively regulates the RecA-loading ability of RecBCD.</text>
</comment>
<keyword evidence="2 11" id="KW-0547">Nucleotide-binding</keyword>
<evidence type="ECO:0000256" key="11">
    <source>
        <dbReference type="HAMAP-Rule" id="MF_01487"/>
    </source>
</evidence>
<evidence type="ECO:0000256" key="6">
    <source>
        <dbReference type="ARBA" id="ARBA00022839"/>
    </source>
</evidence>
<evidence type="ECO:0000313" key="16">
    <source>
        <dbReference type="Proteomes" id="UP000610846"/>
    </source>
</evidence>
<dbReference type="Gene3D" id="1.10.10.1020">
    <property type="entry name" value="RecBCD complex, subunit RecD, N-terminal domain"/>
    <property type="match status" value="1"/>
</dbReference>
<feature type="region of interest" description="Disordered" evidence="12">
    <location>
        <begin position="231"/>
        <end position="254"/>
    </location>
</feature>
<keyword evidence="3 11" id="KW-0227">DNA damage</keyword>
<dbReference type="InterPro" id="IPR049550">
    <property type="entry name" value="RecD_N"/>
</dbReference>
<dbReference type="SUPFAM" id="SSF52540">
    <property type="entry name" value="P-loop containing nucleoside triphosphate hydrolases"/>
    <property type="match status" value="2"/>
</dbReference>
<evidence type="ECO:0000256" key="9">
    <source>
        <dbReference type="ARBA" id="ARBA00023204"/>
    </source>
</evidence>
<dbReference type="Gene3D" id="3.40.50.300">
    <property type="entry name" value="P-loop containing nucleotide triphosphate hydrolases"/>
    <property type="match status" value="3"/>
</dbReference>
<keyword evidence="6 11" id="KW-0269">Exonuclease</keyword>
<comment type="similarity">
    <text evidence="11">Belongs to the RecD family.</text>
</comment>
<keyword evidence="8 11" id="KW-0238">DNA-binding</keyword>
<keyword evidence="4 11" id="KW-0378">Hydrolase</keyword>
<dbReference type="AlphaFoldDB" id="A0A927IYU6"/>
<keyword evidence="10 11" id="KW-0413">Isomerase</keyword>
<dbReference type="GO" id="GO:0043139">
    <property type="term" value="F:5'-3' DNA helicase activity"/>
    <property type="evidence" value="ECO:0007669"/>
    <property type="project" value="UniProtKB-UniRule"/>
</dbReference>
<dbReference type="GO" id="GO:0003677">
    <property type="term" value="F:DNA binding"/>
    <property type="evidence" value="ECO:0007669"/>
    <property type="project" value="UniProtKB-UniRule"/>
</dbReference>
<feature type="binding site" evidence="11">
    <location>
        <begin position="209"/>
        <end position="216"/>
    </location>
    <ligand>
        <name>ATP</name>
        <dbReference type="ChEBI" id="CHEBI:30616"/>
    </ligand>
</feature>
<keyword evidence="5 11" id="KW-0347">Helicase</keyword>
<keyword evidence="9 11" id="KW-0234">DNA repair</keyword>
<evidence type="ECO:0000256" key="12">
    <source>
        <dbReference type="SAM" id="MobiDB-lite"/>
    </source>
</evidence>
<dbReference type="Pfam" id="PF13538">
    <property type="entry name" value="UvrD_C_2"/>
    <property type="match status" value="1"/>
</dbReference>
<dbReference type="PANTHER" id="PTHR43788:SF6">
    <property type="entry name" value="DNA HELICASE B"/>
    <property type="match status" value="1"/>
</dbReference>
<dbReference type="EC" id="5.6.2.3" evidence="11"/>
<evidence type="ECO:0000256" key="5">
    <source>
        <dbReference type="ARBA" id="ARBA00022806"/>
    </source>
</evidence>
<comment type="miscellaneous">
    <text evidence="11">In the RecBCD complex, RecB has a slow 3'-5' helicase, an exonuclease activity and loads RecA onto ssDNA, RecD has a fast 5'-3' helicase activity, while RecC stimulates the ATPase and processivity of the RecB helicase and contributes to recognition of the Chi site.</text>
</comment>
<accession>A0A927IYU6</accession>
<evidence type="ECO:0000259" key="13">
    <source>
        <dbReference type="Pfam" id="PF13538"/>
    </source>
</evidence>
<feature type="domain" description="RecBCD enzyme subunit RecD N-terminal" evidence="14">
    <location>
        <begin position="41"/>
        <end position="145"/>
    </location>
</feature>
<name>A0A927IYU6_9MICO</name>
<reference evidence="15" key="1">
    <citation type="journal article" date="2018" name="Curr. Microbiol.">
        <title>Cellulosimicrobium arenosum sp. nov., Isolated from Marine Sediment Sand.</title>
        <authorList>
            <person name="Oh M."/>
            <person name="Kim J.H."/>
            <person name="Yoon J.H."/>
            <person name="Schumann P."/>
            <person name="Kim W."/>
        </authorList>
    </citation>
    <scope>NUCLEOTIDE SEQUENCE</scope>
    <source>
        <strain evidence="15">KCTC 49039</strain>
    </source>
</reference>
<protein>
    <recommendedName>
        <fullName evidence="11">RecBCD enzyme subunit RecD</fullName>
        <ecNumber evidence="11">5.6.2.3</ecNumber>
    </recommendedName>
    <alternativeName>
        <fullName evidence="11">DNA 5'-3' helicase subunit RecD</fullName>
    </alternativeName>
    <alternativeName>
        <fullName evidence="11">Exonuclease V subunit RecD</fullName>
        <shortName evidence="11">ExoV subunit RecD</shortName>
    </alternativeName>
    <alternativeName>
        <fullName evidence="11">Helicase/nuclease RecBCD subunit RecD</fullName>
    </alternativeName>
</protein>
<dbReference type="GO" id="GO:0008854">
    <property type="term" value="F:exodeoxyribonuclease V activity"/>
    <property type="evidence" value="ECO:0007669"/>
    <property type="project" value="InterPro"/>
</dbReference>
<dbReference type="InterPro" id="IPR006344">
    <property type="entry name" value="RecD"/>
</dbReference>
<evidence type="ECO:0000259" key="14">
    <source>
        <dbReference type="Pfam" id="PF21185"/>
    </source>
</evidence>
<comment type="subunit">
    <text evidence="11">Heterotrimer of RecB, RecC and RecD. All subunits contribute to DNA-binding.</text>
</comment>
<dbReference type="InterPro" id="IPR050534">
    <property type="entry name" value="Coronavir_polyprotein_1ab"/>
</dbReference>
<dbReference type="RefSeq" id="WP_191828364.1">
    <property type="nucleotide sequence ID" value="NZ_JACYHB010000004.1"/>
</dbReference>
<dbReference type="Proteomes" id="UP000610846">
    <property type="component" value="Unassembled WGS sequence"/>
</dbReference>
<gene>
    <name evidence="11 15" type="primary">recD</name>
    <name evidence="15" type="ORF">IF651_06910</name>
</gene>
<comment type="caution">
    <text evidence="15">The sequence shown here is derived from an EMBL/GenBank/DDBJ whole genome shotgun (WGS) entry which is preliminary data.</text>
</comment>
<keyword evidence="16" id="KW-1185">Reference proteome</keyword>
<evidence type="ECO:0000256" key="10">
    <source>
        <dbReference type="ARBA" id="ARBA00023235"/>
    </source>
</evidence>
<feature type="compositionally biased region" description="Low complexity" evidence="12">
    <location>
        <begin position="1"/>
        <end position="10"/>
    </location>
</feature>
<dbReference type="Pfam" id="PF13245">
    <property type="entry name" value="AAA_19"/>
    <property type="match status" value="1"/>
</dbReference>
<dbReference type="GO" id="GO:0017116">
    <property type="term" value="F:single-stranded DNA helicase activity"/>
    <property type="evidence" value="ECO:0007669"/>
    <property type="project" value="TreeGrafter"/>
</dbReference>
<reference evidence="15" key="2">
    <citation type="submission" date="2020-09" db="EMBL/GenBank/DDBJ databases">
        <authorList>
            <person name="Yu Y."/>
        </authorList>
    </citation>
    <scope>NUCLEOTIDE SEQUENCE</scope>
    <source>
        <strain evidence="15">KCTC 49039</strain>
    </source>
</reference>
<feature type="domain" description="UvrD-like helicase C-terminal" evidence="13">
    <location>
        <begin position="604"/>
        <end position="651"/>
    </location>
</feature>
<proteinExistence type="inferred from homology"/>
<dbReference type="InterPro" id="IPR027785">
    <property type="entry name" value="UvrD-like_helicase_C"/>
</dbReference>
<keyword evidence="7 11" id="KW-0067">ATP-binding</keyword>
<dbReference type="EMBL" id="JACYHB010000004">
    <property type="protein sequence ID" value="MBD8078786.1"/>
    <property type="molecule type" value="Genomic_DNA"/>
</dbReference>
<evidence type="ECO:0000313" key="15">
    <source>
        <dbReference type="EMBL" id="MBD8078786.1"/>
    </source>
</evidence>
<evidence type="ECO:0000256" key="8">
    <source>
        <dbReference type="ARBA" id="ARBA00023125"/>
    </source>
</evidence>
<evidence type="ECO:0000256" key="3">
    <source>
        <dbReference type="ARBA" id="ARBA00022763"/>
    </source>
</evidence>
<comment type="catalytic activity">
    <reaction evidence="11">
        <text>ATP + H2O = ADP + phosphate + H(+)</text>
        <dbReference type="Rhea" id="RHEA:13065"/>
        <dbReference type="ChEBI" id="CHEBI:15377"/>
        <dbReference type="ChEBI" id="CHEBI:15378"/>
        <dbReference type="ChEBI" id="CHEBI:30616"/>
        <dbReference type="ChEBI" id="CHEBI:43474"/>
        <dbReference type="ChEBI" id="CHEBI:456216"/>
        <dbReference type="EC" id="5.6.2.3"/>
    </reaction>
</comment>
<feature type="region of interest" description="Disordered" evidence="12">
    <location>
        <begin position="1"/>
        <end position="26"/>
    </location>
</feature>
<keyword evidence="1 11" id="KW-0540">Nuclease</keyword>
<sequence>MSTTTHAPTPAAVPTPEPTDEGDPRLAVGAPAWLATFNVARVVSAADLRVALRLGRLTGEGDDRVLLAVALAVRAVRSGSVCVRLADLDSLRRPEDEESVGVDTDHLPWPPADEWAEAVARSPLVAAGVDGPDDRPVRWVGGMLYLDRYWRDELAVRHDVDGRLTAVDLPVDDARLAAALDRLFPAEQDSRQRLAAAHAAHRRLTVLTGGPGTGKTTTVARLLAVLHDAARPDGAQGPPPGAPRVPGSVGAHASRPSGLRVALAAPTGKAAARLQEAVRDVVSRFDDPTDRDRVGAPIASTLHRLLGFRPGSTTRFKHDAHHHLPHDVVVVDETSMVALPLMARLLEAMRPDARLVLVGDPDQLASVEAGAVLGDLVNRSPVAPPPSAPAVLAAADTALVDAPPLLPDEVDDRSALSNGVVRLRTVHRQDQDSEILPLAAAIKAGRADDVLALLRAGDRTVQFFESPDGEPDDAAVAEIRTDAVDAGARLVAAARAGDATGALAALAEHRVMVAHRRGPAGRGRWAAQVEAWVEEATDRPATDNPWVAGRPLIVTTNAPDVGLYNGDTGVLVADGDASGVVAVFGDPDAPVRVRTHRLPPVESVHAMTVHRAQGSQFRRVTLLLPPETSPLLTRELLYTAVTRAQEGVRVVGSEAAVRAAVAHPVRRASGLREPLGP</sequence>
<dbReference type="GO" id="GO:0009338">
    <property type="term" value="C:exodeoxyribonuclease V complex"/>
    <property type="evidence" value="ECO:0007669"/>
    <property type="project" value="InterPro"/>
</dbReference>
<dbReference type="HAMAP" id="MF_01487">
    <property type="entry name" value="RecD"/>
    <property type="match status" value="1"/>
</dbReference>
<dbReference type="Pfam" id="PF21185">
    <property type="entry name" value="RecD_N"/>
    <property type="match status" value="1"/>
</dbReference>
<dbReference type="CDD" id="cd17933">
    <property type="entry name" value="DEXSc_RecD-like"/>
    <property type="match status" value="1"/>
</dbReference>
<dbReference type="InterPro" id="IPR027417">
    <property type="entry name" value="P-loop_NTPase"/>
</dbReference>
<dbReference type="InterPro" id="IPR041851">
    <property type="entry name" value="RecD_N_sf"/>
</dbReference>
<dbReference type="CDD" id="cd18809">
    <property type="entry name" value="SF1_C_RecD"/>
    <property type="match status" value="1"/>
</dbReference>
<organism evidence="15 16">
    <name type="scientific">Cellulosimicrobium arenosum</name>
    <dbReference type="NCBI Taxonomy" id="2708133"/>
    <lineage>
        <taxon>Bacteria</taxon>
        <taxon>Bacillati</taxon>
        <taxon>Actinomycetota</taxon>
        <taxon>Actinomycetes</taxon>
        <taxon>Micrococcales</taxon>
        <taxon>Promicromonosporaceae</taxon>
        <taxon>Cellulosimicrobium</taxon>
    </lineage>
</organism>
<dbReference type="NCBIfam" id="TIGR01447">
    <property type="entry name" value="recD"/>
    <property type="match status" value="1"/>
</dbReference>
<evidence type="ECO:0000256" key="2">
    <source>
        <dbReference type="ARBA" id="ARBA00022741"/>
    </source>
</evidence>
<dbReference type="GO" id="GO:0005524">
    <property type="term" value="F:ATP binding"/>
    <property type="evidence" value="ECO:0007669"/>
    <property type="project" value="UniProtKB-UniRule"/>
</dbReference>
<dbReference type="GO" id="GO:0000724">
    <property type="term" value="P:double-strand break repair via homologous recombination"/>
    <property type="evidence" value="ECO:0007669"/>
    <property type="project" value="UniProtKB-UniRule"/>
</dbReference>
<evidence type="ECO:0000256" key="4">
    <source>
        <dbReference type="ARBA" id="ARBA00022801"/>
    </source>
</evidence>
<dbReference type="PANTHER" id="PTHR43788">
    <property type="entry name" value="DNA2/NAM7 HELICASE FAMILY MEMBER"/>
    <property type="match status" value="1"/>
</dbReference>